<sequence>MERRALMLAMGGFVGAWGGASVLGAPAAAAAAAAGGVVVDATAHGAKGDGITDDTAAFQSALAAVKAVPGAATLLVPPGTYPVGVSLVLAADTTVSAYGAHIVRTKDSGALLKNFDSVTPVYGYEGAGNIAVLGGTWDMRGAQFSKQSDAVGFAHCEGVLVKDCTFVDTPSAHALELNAVRNAAVVNCVFDGHHPGDGASLTTKEAVQITCATEGNLPAPAYDATGCEDILITGCTLRAGTTTGPFGALCGDHWGAKGVFHRRIRVIGNTVQKSGAFGIRAADWQDSVIADNTVTDVALHGIYLNSPQGNGTSGITISGNTVRGVDGSGGISATVAAGGARHRDITVSGNTVESVKGEAGIYVAQTDGLTVTRNTVTATQRLTPTGNCQGIHVQSSPHAVVAQNSLTDIQGDGIGVDSGSTGTLVADNTVLTTTGPGINTGVNGATLRGNRITGATGYAVRVGGNAVGTFVQATTVGAVTGGASGAAIGVMAGSSGTWLVGNDLTARGIGTPAITDNGTGTTPVQNTI</sequence>
<evidence type="ECO:0000313" key="4">
    <source>
        <dbReference type="Proteomes" id="UP000037023"/>
    </source>
</evidence>
<dbReference type="InterPro" id="IPR012334">
    <property type="entry name" value="Pectin_lyas_fold"/>
</dbReference>
<evidence type="ECO:0000259" key="2">
    <source>
        <dbReference type="Pfam" id="PF13229"/>
    </source>
</evidence>
<dbReference type="InterPro" id="IPR011050">
    <property type="entry name" value="Pectin_lyase_fold/virulence"/>
</dbReference>
<dbReference type="Proteomes" id="UP000037023">
    <property type="component" value="Unassembled WGS sequence"/>
</dbReference>
<feature type="domain" description="Rhamnogalacturonase A/B/Epimerase-like pectate lyase" evidence="1">
    <location>
        <begin position="41"/>
        <end position="95"/>
    </location>
</feature>
<dbReference type="PATRIC" id="fig|1938.6.peg.2273"/>
<dbReference type="Pfam" id="PF12708">
    <property type="entry name" value="Pect-lyase_RHGA_epim"/>
    <property type="match status" value="1"/>
</dbReference>
<proteinExistence type="predicted"/>
<dbReference type="SUPFAM" id="SSF51126">
    <property type="entry name" value="Pectin lyase-like"/>
    <property type="match status" value="2"/>
</dbReference>
<dbReference type="PANTHER" id="PTHR31339:SF9">
    <property type="entry name" value="PLASMIN AND FIBRONECTIN-BINDING PROTEIN A"/>
    <property type="match status" value="1"/>
</dbReference>
<dbReference type="InterPro" id="IPR024535">
    <property type="entry name" value="RHGA/B-epi-like_pectate_lyase"/>
</dbReference>
<dbReference type="InterPro" id="IPR039448">
    <property type="entry name" value="Beta_helix"/>
</dbReference>
<comment type="caution">
    <text evidence="3">The sequence shown here is derived from an EMBL/GenBank/DDBJ whole genome shotgun (WGS) entry which is preliminary data.</text>
</comment>
<dbReference type="Gene3D" id="2.160.20.10">
    <property type="entry name" value="Single-stranded right-handed beta-helix, Pectin lyase-like"/>
    <property type="match status" value="2"/>
</dbReference>
<dbReference type="InterPro" id="IPR051801">
    <property type="entry name" value="GH28_Enzymes"/>
</dbReference>
<gene>
    <name evidence="3" type="ORF">ADK34_10375</name>
</gene>
<feature type="domain" description="Right handed beta helix" evidence="2">
    <location>
        <begin position="264"/>
        <end position="430"/>
    </location>
</feature>
<protein>
    <submittedName>
        <fullName evidence="3">Uncharacterized protein</fullName>
    </submittedName>
</protein>
<dbReference type="EMBL" id="LGUP01000075">
    <property type="protein sequence ID" value="KOG31600.1"/>
    <property type="molecule type" value="Genomic_DNA"/>
</dbReference>
<name>A0A0L8L0E4_STRVR</name>
<dbReference type="Pfam" id="PF13229">
    <property type="entry name" value="Beta_helix"/>
    <property type="match status" value="1"/>
</dbReference>
<dbReference type="RefSeq" id="WP_033211751.1">
    <property type="nucleotide sequence ID" value="NZ_LGUP01000075.1"/>
</dbReference>
<evidence type="ECO:0000259" key="1">
    <source>
        <dbReference type="Pfam" id="PF12708"/>
    </source>
</evidence>
<evidence type="ECO:0000313" key="3">
    <source>
        <dbReference type="EMBL" id="KOG31600.1"/>
    </source>
</evidence>
<dbReference type="PANTHER" id="PTHR31339">
    <property type="entry name" value="PECTIN LYASE-RELATED"/>
    <property type="match status" value="1"/>
</dbReference>
<organism evidence="3 4">
    <name type="scientific">Streptomyces viridochromogenes</name>
    <dbReference type="NCBI Taxonomy" id="1938"/>
    <lineage>
        <taxon>Bacteria</taxon>
        <taxon>Bacillati</taxon>
        <taxon>Actinomycetota</taxon>
        <taxon>Actinomycetes</taxon>
        <taxon>Kitasatosporales</taxon>
        <taxon>Streptomycetaceae</taxon>
        <taxon>Streptomyces</taxon>
    </lineage>
</organism>
<accession>A0A0L8L0E4</accession>
<reference evidence="3 4" key="1">
    <citation type="submission" date="2015-06" db="EMBL/GenBank/DDBJ databases">
        <authorList>
            <person name="Hoefler B.C."/>
            <person name="Straight P.D."/>
        </authorList>
    </citation>
    <scope>NUCLEOTIDE SEQUENCE [LARGE SCALE GENOMIC DNA]</scope>
    <source>
        <strain evidence="3 4">NRRL 3427</strain>
    </source>
</reference>
<dbReference type="SMART" id="SM00710">
    <property type="entry name" value="PbH1"/>
    <property type="match status" value="12"/>
</dbReference>
<dbReference type="OrthoDB" id="4215965at2"/>
<dbReference type="AlphaFoldDB" id="A0A0L8L0E4"/>
<dbReference type="InterPro" id="IPR006626">
    <property type="entry name" value="PbH1"/>
</dbReference>